<gene>
    <name evidence="1" type="ORF">HDF22_005575</name>
</gene>
<evidence type="ECO:0000313" key="1">
    <source>
        <dbReference type="EMBL" id="MBB6131424.1"/>
    </source>
</evidence>
<protein>
    <submittedName>
        <fullName evidence="1">Uncharacterized protein</fullName>
    </submittedName>
</protein>
<dbReference type="RefSeq" id="WP_183589923.1">
    <property type="nucleotide sequence ID" value="NZ_JACHCA010000024.1"/>
</dbReference>
<dbReference type="Proteomes" id="UP000548326">
    <property type="component" value="Unassembled WGS sequence"/>
</dbReference>
<proteinExistence type="predicted"/>
<name>A0A841JLU8_9SPHI</name>
<comment type="caution">
    <text evidence="1">The sequence shown here is derived from an EMBL/GenBank/DDBJ whole genome shotgun (WGS) entry which is preliminary data.</text>
</comment>
<organism evidence="1 2">
    <name type="scientific">Mucilaginibacter lappiensis</name>
    <dbReference type="NCBI Taxonomy" id="354630"/>
    <lineage>
        <taxon>Bacteria</taxon>
        <taxon>Pseudomonadati</taxon>
        <taxon>Bacteroidota</taxon>
        <taxon>Sphingobacteriia</taxon>
        <taxon>Sphingobacteriales</taxon>
        <taxon>Sphingobacteriaceae</taxon>
        <taxon>Mucilaginibacter</taxon>
    </lineage>
</organism>
<evidence type="ECO:0000313" key="2">
    <source>
        <dbReference type="Proteomes" id="UP000548326"/>
    </source>
</evidence>
<accession>A0A841JLU8</accession>
<sequence length="131" mass="15369">MSLNHAKHNEDLCNKLNIDKKFCDWIVTTAFYSALHYSEYQLFPFKIGPTEYASFDLYYDAFKTSRDNKHDTRKRLVYSNINATAGAAYNWLKDLCWTARYYNYMITEQEADVAVSKLEIIKTHLSKLSAK</sequence>
<dbReference type="EMBL" id="JACHCA010000024">
    <property type="protein sequence ID" value="MBB6131424.1"/>
    <property type="molecule type" value="Genomic_DNA"/>
</dbReference>
<reference evidence="1 2" key="1">
    <citation type="submission" date="2020-08" db="EMBL/GenBank/DDBJ databases">
        <title>Genomic Encyclopedia of Type Strains, Phase IV (KMG-V): Genome sequencing to study the core and pangenomes of soil and plant-associated prokaryotes.</title>
        <authorList>
            <person name="Whitman W."/>
        </authorList>
    </citation>
    <scope>NUCLEOTIDE SEQUENCE [LARGE SCALE GENOMIC DNA]</scope>
    <source>
        <strain evidence="1 2">MP601</strain>
    </source>
</reference>
<dbReference type="AlphaFoldDB" id="A0A841JLU8"/>